<feature type="transmembrane region" description="Helical" evidence="8">
    <location>
        <begin position="304"/>
        <end position="324"/>
    </location>
</feature>
<dbReference type="AlphaFoldDB" id="A0AA41XDI3"/>
<accession>A0AA41XDI3</accession>
<evidence type="ECO:0000313" key="10">
    <source>
        <dbReference type="Proteomes" id="UP001165587"/>
    </source>
</evidence>
<evidence type="ECO:0000256" key="5">
    <source>
        <dbReference type="ARBA" id="ARBA00022989"/>
    </source>
</evidence>
<keyword evidence="4 8" id="KW-0812">Transmembrane</keyword>
<feature type="region of interest" description="Disordered" evidence="7">
    <location>
        <begin position="237"/>
        <end position="256"/>
    </location>
</feature>
<feature type="transmembrane region" description="Helical" evidence="8">
    <location>
        <begin position="155"/>
        <end position="176"/>
    </location>
</feature>
<dbReference type="InterPro" id="IPR018383">
    <property type="entry name" value="UPF0324_pro"/>
</dbReference>
<proteinExistence type="inferred from homology"/>
<evidence type="ECO:0000256" key="2">
    <source>
        <dbReference type="ARBA" id="ARBA00007977"/>
    </source>
</evidence>
<feature type="transmembrane region" description="Helical" evidence="8">
    <location>
        <begin position="183"/>
        <end position="203"/>
    </location>
</feature>
<gene>
    <name evidence="9" type="ORF">N1028_01095</name>
</gene>
<sequence length="356" mass="35625">MSAPGAWVPGILVAGAAALAAFAVHLVAPAVPMLTSAVVLGVVVAQIPALRRRVDGVLKPGLALAARRLLRIGIVLLGLKLSLGDIVGLGWATIGMIVLIVLLTFLATLGLGRRLRLPGTQPILIAAGFSICGASAIGAVSAVTRGKGEDAATAVALVTLCGTLAIAVLPVLSVPLGMSPEEFGLWVGLSVHDVGQVVATAQIAGPAALAAAVVVKLTRVLTLAPMVAAVSLLQRRTDRRSAPGPEERGPGAPEPGRRPAIVPLFVLGFAAAVLVRSFLLPLVGGGASGVGSGAASVVLEAADVLQTALFGLALFALGTGIRFAQLARTGWRALAVGLASWALIAVLSLAAVELLA</sequence>
<feature type="transmembrane region" description="Helical" evidence="8">
    <location>
        <begin position="7"/>
        <end position="27"/>
    </location>
</feature>
<dbReference type="PANTHER" id="PTHR30106">
    <property type="entry name" value="INNER MEMBRANE PROTEIN YEIH-RELATED"/>
    <property type="match status" value="1"/>
</dbReference>
<comment type="subcellular location">
    <subcellularLocation>
        <location evidence="1">Cell membrane</location>
        <topology evidence="1">Multi-pass membrane protein</topology>
    </subcellularLocation>
</comment>
<keyword evidence="5 8" id="KW-1133">Transmembrane helix</keyword>
<reference evidence="9" key="1">
    <citation type="submission" date="2022-08" db="EMBL/GenBank/DDBJ databases">
        <authorList>
            <person name="Deng Y."/>
            <person name="Han X.-F."/>
            <person name="Zhang Y.-Q."/>
        </authorList>
    </citation>
    <scope>NUCLEOTIDE SEQUENCE</scope>
    <source>
        <strain evidence="9">CPCC 203407</strain>
    </source>
</reference>
<protein>
    <submittedName>
        <fullName evidence="9">Sulfate exporter family transporter</fullName>
    </submittedName>
</protein>
<evidence type="ECO:0000256" key="6">
    <source>
        <dbReference type="ARBA" id="ARBA00023136"/>
    </source>
</evidence>
<dbReference type="EMBL" id="JANLCK010000001">
    <property type="protein sequence ID" value="MCS5724483.1"/>
    <property type="molecule type" value="Genomic_DNA"/>
</dbReference>
<dbReference type="RefSeq" id="WP_259524902.1">
    <property type="nucleotide sequence ID" value="NZ_JANLCK010000001.1"/>
</dbReference>
<name>A0AA41XDI3_9MICO</name>
<dbReference type="GO" id="GO:0005886">
    <property type="term" value="C:plasma membrane"/>
    <property type="evidence" value="ECO:0007669"/>
    <property type="project" value="UniProtKB-SubCell"/>
</dbReference>
<feature type="transmembrane region" description="Helical" evidence="8">
    <location>
        <begin position="123"/>
        <end position="143"/>
    </location>
</feature>
<evidence type="ECO:0000256" key="3">
    <source>
        <dbReference type="ARBA" id="ARBA00022475"/>
    </source>
</evidence>
<feature type="compositionally biased region" description="Basic and acidic residues" evidence="7">
    <location>
        <begin position="237"/>
        <end position="249"/>
    </location>
</feature>
<evidence type="ECO:0000256" key="1">
    <source>
        <dbReference type="ARBA" id="ARBA00004651"/>
    </source>
</evidence>
<feature type="transmembrane region" description="Helical" evidence="8">
    <location>
        <begin position="89"/>
        <end position="111"/>
    </location>
</feature>
<evidence type="ECO:0000256" key="8">
    <source>
        <dbReference type="SAM" id="Phobius"/>
    </source>
</evidence>
<feature type="transmembrane region" description="Helical" evidence="8">
    <location>
        <begin position="264"/>
        <end position="284"/>
    </location>
</feature>
<evidence type="ECO:0000256" key="7">
    <source>
        <dbReference type="SAM" id="MobiDB-lite"/>
    </source>
</evidence>
<organism evidence="9 10">
    <name type="scientific">Herbiconiux oxytropis</name>
    <dbReference type="NCBI Taxonomy" id="2970915"/>
    <lineage>
        <taxon>Bacteria</taxon>
        <taxon>Bacillati</taxon>
        <taxon>Actinomycetota</taxon>
        <taxon>Actinomycetes</taxon>
        <taxon>Micrococcales</taxon>
        <taxon>Microbacteriaceae</taxon>
        <taxon>Herbiconiux</taxon>
    </lineage>
</organism>
<feature type="transmembrane region" description="Helical" evidence="8">
    <location>
        <begin position="209"/>
        <end position="233"/>
    </location>
</feature>
<comment type="similarity">
    <text evidence="2">Belongs to the UPF0324 family.</text>
</comment>
<keyword evidence="10" id="KW-1185">Reference proteome</keyword>
<dbReference type="PANTHER" id="PTHR30106:SF2">
    <property type="entry name" value="UPF0324 INNER MEMBRANE PROTEIN YEIH"/>
    <property type="match status" value="1"/>
</dbReference>
<evidence type="ECO:0000256" key="4">
    <source>
        <dbReference type="ARBA" id="ARBA00022692"/>
    </source>
</evidence>
<dbReference type="Proteomes" id="UP001165587">
    <property type="component" value="Unassembled WGS sequence"/>
</dbReference>
<dbReference type="Pfam" id="PF03601">
    <property type="entry name" value="Cons_hypoth698"/>
    <property type="match status" value="1"/>
</dbReference>
<keyword evidence="3" id="KW-1003">Cell membrane</keyword>
<evidence type="ECO:0000313" key="9">
    <source>
        <dbReference type="EMBL" id="MCS5724483.1"/>
    </source>
</evidence>
<keyword evidence="6 8" id="KW-0472">Membrane</keyword>
<comment type="caution">
    <text evidence="9">The sequence shown here is derived from an EMBL/GenBank/DDBJ whole genome shotgun (WGS) entry which is preliminary data.</text>
</comment>
<feature type="transmembrane region" description="Helical" evidence="8">
    <location>
        <begin position="331"/>
        <end position="352"/>
    </location>
</feature>